<feature type="non-terminal residue" evidence="2">
    <location>
        <position position="1"/>
    </location>
</feature>
<evidence type="ECO:0008006" key="3">
    <source>
        <dbReference type="Google" id="ProtNLM"/>
    </source>
</evidence>
<accession>X1JQU9</accession>
<organism evidence="2">
    <name type="scientific">marine sediment metagenome</name>
    <dbReference type="NCBI Taxonomy" id="412755"/>
    <lineage>
        <taxon>unclassified sequences</taxon>
        <taxon>metagenomes</taxon>
        <taxon>ecological metagenomes</taxon>
    </lineage>
</organism>
<feature type="compositionally biased region" description="Basic and acidic residues" evidence="1">
    <location>
        <begin position="49"/>
        <end position="61"/>
    </location>
</feature>
<reference evidence="2" key="1">
    <citation type="journal article" date="2014" name="Front. Microbiol.">
        <title>High frequency of phylogenetically diverse reductive dehalogenase-homologous genes in deep subseafloor sedimentary metagenomes.</title>
        <authorList>
            <person name="Kawai M."/>
            <person name="Futagami T."/>
            <person name="Toyoda A."/>
            <person name="Takaki Y."/>
            <person name="Nishi S."/>
            <person name="Hori S."/>
            <person name="Arai W."/>
            <person name="Tsubouchi T."/>
            <person name="Morono Y."/>
            <person name="Uchiyama I."/>
            <person name="Ito T."/>
            <person name="Fujiyama A."/>
            <person name="Inagaki F."/>
            <person name="Takami H."/>
        </authorList>
    </citation>
    <scope>NUCLEOTIDE SEQUENCE</scope>
    <source>
        <strain evidence="2">Expedition CK06-06</strain>
    </source>
</reference>
<sequence>VLWSGAIVDIPAGWALCDGNNGTPDLRNRFVIGAGDTYAPDATGGSAVHTHDFTSDAHDHGIPQAAGCPGAGPNPCLDGLDTNTEVATGTTDEDGVLPPYLALAYIMKVP</sequence>
<name>X1JQU9_9ZZZZ</name>
<dbReference type="AlphaFoldDB" id="X1JQU9"/>
<dbReference type="CDD" id="cd22641">
    <property type="entry name" value="C24-like"/>
    <property type="match status" value="1"/>
</dbReference>
<proteinExistence type="predicted"/>
<evidence type="ECO:0000313" key="2">
    <source>
        <dbReference type="EMBL" id="GAH72178.1"/>
    </source>
</evidence>
<comment type="caution">
    <text evidence="2">The sequence shown here is derived from an EMBL/GenBank/DDBJ whole genome shotgun (WGS) entry which is preliminary data.</text>
</comment>
<gene>
    <name evidence="2" type="ORF">S03H2_55117</name>
</gene>
<dbReference type="SUPFAM" id="SSF88874">
    <property type="entry name" value="Receptor-binding domain of short tail fibre protein gp12"/>
    <property type="match status" value="1"/>
</dbReference>
<dbReference type="EMBL" id="BARU01035187">
    <property type="protein sequence ID" value="GAH72178.1"/>
    <property type="molecule type" value="Genomic_DNA"/>
</dbReference>
<protein>
    <recommendedName>
        <fullName evidence="3">Phage tail collar domain-containing protein</fullName>
    </recommendedName>
</protein>
<evidence type="ECO:0000256" key="1">
    <source>
        <dbReference type="SAM" id="MobiDB-lite"/>
    </source>
</evidence>
<feature type="region of interest" description="Disordered" evidence="1">
    <location>
        <begin position="43"/>
        <end position="67"/>
    </location>
</feature>